<dbReference type="GO" id="GO:0006298">
    <property type="term" value="P:mismatch repair"/>
    <property type="evidence" value="ECO:0007669"/>
    <property type="project" value="TreeGrafter"/>
</dbReference>
<dbReference type="AlphaFoldDB" id="A0A6C0HTW0"/>
<evidence type="ECO:0000259" key="3">
    <source>
        <dbReference type="Pfam" id="PF00705"/>
    </source>
</evidence>
<reference evidence="5" key="1">
    <citation type="journal article" date="2020" name="Nature">
        <title>Giant virus diversity and host interactions through global metagenomics.</title>
        <authorList>
            <person name="Schulz F."/>
            <person name="Roux S."/>
            <person name="Paez-Espino D."/>
            <person name="Jungbluth S."/>
            <person name="Walsh D.A."/>
            <person name="Denef V.J."/>
            <person name="McMahon K.D."/>
            <person name="Konstantinidis K.T."/>
            <person name="Eloe-Fadrosh E.A."/>
            <person name="Kyrpides N.C."/>
            <person name="Woyke T."/>
        </authorList>
    </citation>
    <scope>NUCLEOTIDE SEQUENCE</scope>
    <source>
        <strain evidence="5">GVMAG-M-3300023184-16</strain>
    </source>
</reference>
<dbReference type="GO" id="GO:0030337">
    <property type="term" value="F:DNA polymerase processivity factor activity"/>
    <property type="evidence" value="ECO:0007669"/>
    <property type="project" value="InterPro"/>
</dbReference>
<evidence type="ECO:0000313" key="5">
    <source>
        <dbReference type="EMBL" id="QHT83952.1"/>
    </source>
</evidence>
<dbReference type="Pfam" id="PF00705">
    <property type="entry name" value="PCNA_N"/>
    <property type="match status" value="1"/>
</dbReference>
<dbReference type="NCBIfam" id="TIGR00590">
    <property type="entry name" value="pcna"/>
    <property type="match status" value="1"/>
</dbReference>
<dbReference type="GO" id="GO:0006275">
    <property type="term" value="P:regulation of DNA replication"/>
    <property type="evidence" value="ECO:0007669"/>
    <property type="project" value="InterPro"/>
</dbReference>
<dbReference type="InterPro" id="IPR022649">
    <property type="entry name" value="Pr_cel_nuc_antig_C"/>
</dbReference>
<comment type="similarity">
    <text evidence="1">Belongs to the PCNA family.</text>
</comment>
<feature type="domain" description="Proliferating cell nuclear antigen PCNA N-terminal" evidence="3">
    <location>
        <begin position="10"/>
        <end position="137"/>
    </location>
</feature>
<evidence type="ECO:0000259" key="4">
    <source>
        <dbReference type="Pfam" id="PF02747"/>
    </source>
</evidence>
<protein>
    <recommendedName>
        <fullName evidence="6">Proliferating cell nuclear antigen PCNA N-terminal domain-containing protein</fullName>
    </recommendedName>
</protein>
<dbReference type="Gene3D" id="3.70.10.10">
    <property type="match status" value="1"/>
</dbReference>
<dbReference type="GO" id="GO:0019985">
    <property type="term" value="P:translesion synthesis"/>
    <property type="evidence" value="ECO:0007669"/>
    <property type="project" value="TreeGrafter"/>
</dbReference>
<dbReference type="InterPro" id="IPR046938">
    <property type="entry name" value="DNA_clamp_sf"/>
</dbReference>
<dbReference type="EMBL" id="MN740015">
    <property type="protein sequence ID" value="QHT83952.1"/>
    <property type="molecule type" value="Genomic_DNA"/>
</dbReference>
<dbReference type="SUPFAM" id="SSF55979">
    <property type="entry name" value="DNA clamp"/>
    <property type="match status" value="2"/>
</dbReference>
<dbReference type="PANTHER" id="PTHR11352:SF0">
    <property type="entry name" value="PROLIFERATING CELL NUCLEAR ANTIGEN"/>
    <property type="match status" value="1"/>
</dbReference>
<name>A0A6C0HTW0_9ZZZZ</name>
<proteinExistence type="inferred from homology"/>
<dbReference type="Pfam" id="PF02747">
    <property type="entry name" value="PCNA_C"/>
    <property type="match status" value="1"/>
</dbReference>
<sequence length="269" mass="30707">MNDDQYMLIIKTVQIQPIRNMITAIKDILTDATITFTKEGMRIINFDKTHTILVNVVLNANKFEVYKCKPEKIVICANTLHLFKVISTMSNDDTLTIYIDKNDYHDGVVSHLGLQYENGDIHQCYIQKLRLIEPDTEELVIPDIEYTTIINLPSLDFQKICRDMNSISERVEIRNTSTELKFSCEGNFASTQIYRTETDGYTEFIQRPTDPSVVTQGVFSTKSLLQFIKCTPLCNTVELYLSNDMPLICSYECASLGSIRLCLSSLPVI</sequence>
<dbReference type="InterPro" id="IPR022648">
    <property type="entry name" value="Pr_cel_nuc_antig_N"/>
</dbReference>
<evidence type="ECO:0000256" key="2">
    <source>
        <dbReference type="ARBA" id="ARBA00023125"/>
    </source>
</evidence>
<feature type="domain" description="Proliferating cell nuclear antigen PCNA C-terminal" evidence="4">
    <location>
        <begin position="141"/>
        <end position="263"/>
    </location>
</feature>
<dbReference type="GO" id="GO:0043626">
    <property type="term" value="C:PCNA complex"/>
    <property type="evidence" value="ECO:0007669"/>
    <property type="project" value="TreeGrafter"/>
</dbReference>
<keyword evidence="2" id="KW-0238">DNA-binding</keyword>
<evidence type="ECO:0000256" key="1">
    <source>
        <dbReference type="ARBA" id="ARBA00010462"/>
    </source>
</evidence>
<dbReference type="PANTHER" id="PTHR11352">
    <property type="entry name" value="PROLIFERATING CELL NUCLEAR ANTIGEN"/>
    <property type="match status" value="1"/>
</dbReference>
<dbReference type="GO" id="GO:0006272">
    <property type="term" value="P:leading strand elongation"/>
    <property type="evidence" value="ECO:0007669"/>
    <property type="project" value="TreeGrafter"/>
</dbReference>
<dbReference type="InterPro" id="IPR000730">
    <property type="entry name" value="Pr_cel_nuc_antig"/>
</dbReference>
<dbReference type="CDD" id="cd00577">
    <property type="entry name" value="PCNA"/>
    <property type="match status" value="1"/>
</dbReference>
<dbReference type="GO" id="GO:0003677">
    <property type="term" value="F:DNA binding"/>
    <property type="evidence" value="ECO:0007669"/>
    <property type="project" value="UniProtKB-KW"/>
</dbReference>
<organism evidence="5">
    <name type="scientific">viral metagenome</name>
    <dbReference type="NCBI Taxonomy" id="1070528"/>
    <lineage>
        <taxon>unclassified sequences</taxon>
        <taxon>metagenomes</taxon>
        <taxon>organismal metagenomes</taxon>
    </lineage>
</organism>
<accession>A0A6C0HTW0</accession>
<evidence type="ECO:0008006" key="6">
    <source>
        <dbReference type="Google" id="ProtNLM"/>
    </source>
</evidence>